<dbReference type="PROSITE" id="PS50109">
    <property type="entry name" value="HIS_KIN"/>
    <property type="match status" value="1"/>
</dbReference>
<keyword evidence="7" id="KW-0067">ATP-binding</keyword>
<dbReference type="GO" id="GO:0006355">
    <property type="term" value="P:regulation of DNA-templated transcription"/>
    <property type="evidence" value="ECO:0007669"/>
    <property type="project" value="InterPro"/>
</dbReference>
<dbReference type="Pfam" id="PF00989">
    <property type="entry name" value="PAS"/>
    <property type="match status" value="1"/>
</dbReference>
<dbReference type="EMBL" id="VJMF01000154">
    <property type="protein sequence ID" value="TRL20654.1"/>
    <property type="molecule type" value="Genomic_DNA"/>
</dbReference>
<dbReference type="PROSITE" id="PS50113">
    <property type="entry name" value="PAC"/>
    <property type="match status" value="1"/>
</dbReference>
<evidence type="ECO:0000256" key="1">
    <source>
        <dbReference type="ARBA" id="ARBA00000085"/>
    </source>
</evidence>
<dbReference type="CDD" id="cd00130">
    <property type="entry name" value="PAS"/>
    <property type="match status" value="1"/>
</dbReference>
<dbReference type="GO" id="GO:0000155">
    <property type="term" value="F:phosphorelay sensor kinase activity"/>
    <property type="evidence" value="ECO:0007669"/>
    <property type="project" value="InterPro"/>
</dbReference>
<dbReference type="PROSITE" id="PS50112">
    <property type="entry name" value="PAS"/>
    <property type="match status" value="1"/>
</dbReference>
<dbReference type="InterPro" id="IPR013767">
    <property type="entry name" value="PAS_fold"/>
</dbReference>
<evidence type="ECO:0000256" key="8">
    <source>
        <dbReference type="ARBA" id="ARBA00023012"/>
    </source>
</evidence>
<dbReference type="Pfam" id="PF08448">
    <property type="entry name" value="PAS_4"/>
    <property type="match status" value="1"/>
</dbReference>
<dbReference type="NCBIfam" id="TIGR00229">
    <property type="entry name" value="sensory_box"/>
    <property type="match status" value="1"/>
</dbReference>
<reference evidence="12 13" key="1">
    <citation type="submission" date="2019-07" db="EMBL/GenBank/DDBJ databases">
        <title>Ln-dependent methylotrophs.</title>
        <authorList>
            <person name="Tani A."/>
        </authorList>
    </citation>
    <scope>NUCLEOTIDE SEQUENCE [LARGE SCALE GENOMIC DNA]</scope>
    <source>
        <strain evidence="12 13">SM89A</strain>
    </source>
</reference>
<dbReference type="Pfam" id="PF00512">
    <property type="entry name" value="HisKA"/>
    <property type="match status" value="1"/>
</dbReference>
<evidence type="ECO:0000256" key="5">
    <source>
        <dbReference type="ARBA" id="ARBA00022741"/>
    </source>
</evidence>
<dbReference type="Pfam" id="PF02518">
    <property type="entry name" value="HATPase_c"/>
    <property type="match status" value="1"/>
</dbReference>
<dbReference type="EC" id="2.7.13.3" evidence="2"/>
<dbReference type="GO" id="GO:0005524">
    <property type="term" value="F:ATP binding"/>
    <property type="evidence" value="ECO:0007669"/>
    <property type="project" value="UniProtKB-KW"/>
</dbReference>
<evidence type="ECO:0000313" key="13">
    <source>
        <dbReference type="Proteomes" id="UP000316781"/>
    </source>
</evidence>
<dbReference type="PANTHER" id="PTHR43065">
    <property type="entry name" value="SENSOR HISTIDINE KINASE"/>
    <property type="match status" value="1"/>
</dbReference>
<dbReference type="InterPro" id="IPR003594">
    <property type="entry name" value="HATPase_dom"/>
</dbReference>
<dbReference type="InterPro" id="IPR003661">
    <property type="entry name" value="HisK_dim/P_dom"/>
</dbReference>
<dbReference type="Gene3D" id="3.30.450.20">
    <property type="entry name" value="PAS domain"/>
    <property type="match status" value="2"/>
</dbReference>
<dbReference type="SMART" id="SM00388">
    <property type="entry name" value="HisKA"/>
    <property type="match status" value="1"/>
</dbReference>
<feature type="domain" description="PAC" evidence="11">
    <location>
        <begin position="208"/>
        <end position="260"/>
    </location>
</feature>
<evidence type="ECO:0000259" key="10">
    <source>
        <dbReference type="PROSITE" id="PS50112"/>
    </source>
</evidence>
<evidence type="ECO:0000259" key="11">
    <source>
        <dbReference type="PROSITE" id="PS50113"/>
    </source>
</evidence>
<dbReference type="Gene3D" id="1.10.287.130">
    <property type="match status" value="1"/>
</dbReference>
<dbReference type="SMART" id="SM00387">
    <property type="entry name" value="HATPase_c"/>
    <property type="match status" value="1"/>
</dbReference>
<dbReference type="InterPro" id="IPR004358">
    <property type="entry name" value="Sig_transdc_His_kin-like_C"/>
</dbReference>
<keyword evidence="6" id="KW-0418">Kinase</keyword>
<dbReference type="InterPro" id="IPR035965">
    <property type="entry name" value="PAS-like_dom_sf"/>
</dbReference>
<feature type="domain" description="Histidine kinase" evidence="9">
    <location>
        <begin position="273"/>
        <end position="484"/>
    </location>
</feature>
<dbReference type="SUPFAM" id="SSF55874">
    <property type="entry name" value="ATPase domain of HSP90 chaperone/DNA topoisomerase II/histidine kinase"/>
    <property type="match status" value="1"/>
</dbReference>
<evidence type="ECO:0000256" key="3">
    <source>
        <dbReference type="ARBA" id="ARBA00022553"/>
    </source>
</evidence>
<dbReference type="Gene3D" id="3.30.565.10">
    <property type="entry name" value="Histidine kinase-like ATPase, C-terminal domain"/>
    <property type="match status" value="1"/>
</dbReference>
<sequence>MNFTTPDYESLFHAVNASIPSSILIFDEKLRVVMANQNFLEKSCRGVEQTLGRHLHDVLPVAFRDTPLEQQLRNVISDGATLRRQRMTYRAPGVSTRIYSYNICPLRLRRDFAAAILVMDDVTDLLRLSDQVREMQMHLASVVESAADLIISTNPEGRILTWNAASEQATGFSSNDMYGRPLANLIEAPKNTDVEIWFHEIGQSERRRSAEWPMMCKNGESIPVSWNLSLMTDINGKVTGAVVVGRNLLKQRELEAQVQQAEKLAALGRVIGGIAHEIRNPLGVSSGAAQLLKQRIASPALLDDCVDKIISGIRRASLIVDSLLRFARPSRIRETESVDMTQVLKNAVMFASGEASVGTSIHWDVRGPEESLHAQGVQSLLELVMINLVSNAFQVMPKGGELSILLTAENENVLIEIGDTGAGISEEHISRIFDPFFTTWKDSRRLGLGLSLSHSIVIQHGGSINVRQASPLGSIFSVRLAQALPPAATALSAQTMLSR</sequence>
<dbReference type="InterPro" id="IPR036097">
    <property type="entry name" value="HisK_dim/P_sf"/>
</dbReference>
<comment type="caution">
    <text evidence="12">The sequence shown here is derived from an EMBL/GenBank/DDBJ whole genome shotgun (WGS) entry which is preliminary data.</text>
</comment>
<keyword evidence="8" id="KW-0902">Two-component regulatory system</keyword>
<keyword evidence="3" id="KW-0597">Phosphoprotein</keyword>
<name>A0A549SCD9_METSR</name>
<feature type="domain" description="PAS" evidence="10">
    <location>
        <begin position="135"/>
        <end position="187"/>
    </location>
</feature>
<organism evidence="12 13">
    <name type="scientific">Methylosinus sporium</name>
    <dbReference type="NCBI Taxonomy" id="428"/>
    <lineage>
        <taxon>Bacteria</taxon>
        <taxon>Pseudomonadati</taxon>
        <taxon>Pseudomonadota</taxon>
        <taxon>Alphaproteobacteria</taxon>
        <taxon>Hyphomicrobiales</taxon>
        <taxon>Methylocystaceae</taxon>
        <taxon>Methylosinus</taxon>
    </lineage>
</organism>
<dbReference type="InterPro" id="IPR036890">
    <property type="entry name" value="HATPase_C_sf"/>
</dbReference>
<dbReference type="AlphaFoldDB" id="A0A549SCD9"/>
<dbReference type="SMART" id="SM00091">
    <property type="entry name" value="PAS"/>
    <property type="match status" value="2"/>
</dbReference>
<comment type="catalytic activity">
    <reaction evidence="1">
        <text>ATP + protein L-histidine = ADP + protein N-phospho-L-histidine.</text>
        <dbReference type="EC" id="2.7.13.3"/>
    </reaction>
</comment>
<dbReference type="CDD" id="cd00082">
    <property type="entry name" value="HisKA"/>
    <property type="match status" value="1"/>
</dbReference>
<dbReference type="RefSeq" id="WP_142864790.1">
    <property type="nucleotide sequence ID" value="NZ_VJMF01000154.1"/>
</dbReference>
<dbReference type="PANTHER" id="PTHR43065:SF10">
    <property type="entry name" value="PEROXIDE STRESS-ACTIVATED HISTIDINE KINASE MAK3"/>
    <property type="match status" value="1"/>
</dbReference>
<evidence type="ECO:0000313" key="12">
    <source>
        <dbReference type="EMBL" id="TRL20654.1"/>
    </source>
</evidence>
<dbReference type="SUPFAM" id="SSF47384">
    <property type="entry name" value="Homodimeric domain of signal transducing histidine kinase"/>
    <property type="match status" value="1"/>
</dbReference>
<evidence type="ECO:0000256" key="2">
    <source>
        <dbReference type="ARBA" id="ARBA00012438"/>
    </source>
</evidence>
<evidence type="ECO:0000256" key="7">
    <source>
        <dbReference type="ARBA" id="ARBA00022840"/>
    </source>
</evidence>
<evidence type="ECO:0000256" key="4">
    <source>
        <dbReference type="ARBA" id="ARBA00022679"/>
    </source>
</evidence>
<dbReference type="InterPro" id="IPR000014">
    <property type="entry name" value="PAS"/>
</dbReference>
<dbReference type="InterPro" id="IPR000700">
    <property type="entry name" value="PAS-assoc_C"/>
</dbReference>
<dbReference type="PRINTS" id="PR00344">
    <property type="entry name" value="BCTRLSENSOR"/>
</dbReference>
<proteinExistence type="predicted"/>
<accession>A0A549SCD9</accession>
<keyword evidence="4" id="KW-0808">Transferase</keyword>
<dbReference type="Proteomes" id="UP000316781">
    <property type="component" value="Unassembled WGS sequence"/>
</dbReference>
<dbReference type="InterPro" id="IPR005467">
    <property type="entry name" value="His_kinase_dom"/>
</dbReference>
<keyword evidence="5" id="KW-0547">Nucleotide-binding</keyword>
<evidence type="ECO:0000259" key="9">
    <source>
        <dbReference type="PROSITE" id="PS50109"/>
    </source>
</evidence>
<protein>
    <recommendedName>
        <fullName evidence="2">histidine kinase</fullName>
        <ecNumber evidence="2">2.7.13.3</ecNumber>
    </recommendedName>
</protein>
<evidence type="ECO:0000256" key="6">
    <source>
        <dbReference type="ARBA" id="ARBA00022777"/>
    </source>
</evidence>
<dbReference type="InterPro" id="IPR013656">
    <property type="entry name" value="PAS_4"/>
</dbReference>
<gene>
    <name evidence="12" type="ORF">FM996_21835</name>
</gene>
<dbReference type="SUPFAM" id="SSF55785">
    <property type="entry name" value="PYP-like sensor domain (PAS domain)"/>
    <property type="match status" value="2"/>
</dbReference>